<dbReference type="AlphaFoldDB" id="A0A430KS75"/>
<dbReference type="SUPFAM" id="SSF51197">
    <property type="entry name" value="Clavaminate synthase-like"/>
    <property type="match status" value="1"/>
</dbReference>
<dbReference type="RefSeq" id="WP_126157918.1">
    <property type="nucleotide sequence ID" value="NZ_RQXW01000005.1"/>
</dbReference>
<evidence type="ECO:0000313" key="1">
    <source>
        <dbReference type="EMBL" id="RTE66320.1"/>
    </source>
</evidence>
<dbReference type="OrthoDB" id="9770845at2"/>
<comment type="caution">
    <text evidence="1">The sequence shown here is derived from an EMBL/GenBank/DDBJ whole genome shotgun (WGS) entry which is preliminary data.</text>
</comment>
<reference evidence="1 2" key="1">
    <citation type="submission" date="2018-11" db="EMBL/GenBank/DDBJ databases">
        <title>The draft genome sequence of Amphritea opalescens ANRC-JH13T.</title>
        <authorList>
            <person name="Fang Z."/>
            <person name="Zhang Y."/>
            <person name="Han X."/>
        </authorList>
    </citation>
    <scope>NUCLEOTIDE SEQUENCE [LARGE SCALE GENOMIC DNA]</scope>
    <source>
        <strain evidence="1 2">ANRC-JH13</strain>
    </source>
</reference>
<name>A0A430KS75_9GAMM</name>
<accession>A0A430KS75</accession>
<sequence length="287" mass="32617">MNIIQTDSGMTDEQRSKVIFAGDLIVFQQLPAMLELCQYTDQLLSEALNGLHPEQAQYHLSEQDYRRFVADTQKRIQADDKAKAMFFHALQEAGLALDSTYYDYFAMRVVSAEKAFTDGLRTVVGHHRDTWGSNIQAQTNWWAPIYKIEEERSIAFYPDHWEHPTINDTAEWSFKEYLAARRETPEGVAVSYSPAPQLLRPVDESKAVKIVIEPGDILCFSSAHLHASVPNTTQLARFSVEMRTLNLTDLEVGRGAPNVDNAGDKPQYQWYRHAVDQSPLSMAMESV</sequence>
<dbReference type="EMBL" id="RQXW01000005">
    <property type="protein sequence ID" value="RTE66320.1"/>
    <property type="molecule type" value="Genomic_DNA"/>
</dbReference>
<keyword evidence="2" id="KW-1185">Reference proteome</keyword>
<protein>
    <recommendedName>
        <fullName evidence="3">Phytanoyl-CoA dioxygenase</fullName>
    </recommendedName>
</protein>
<proteinExistence type="predicted"/>
<organism evidence="1 2">
    <name type="scientific">Amphritea opalescens</name>
    <dbReference type="NCBI Taxonomy" id="2490544"/>
    <lineage>
        <taxon>Bacteria</taxon>
        <taxon>Pseudomonadati</taxon>
        <taxon>Pseudomonadota</taxon>
        <taxon>Gammaproteobacteria</taxon>
        <taxon>Oceanospirillales</taxon>
        <taxon>Oceanospirillaceae</taxon>
        <taxon>Amphritea</taxon>
    </lineage>
</organism>
<gene>
    <name evidence="1" type="ORF">EH243_06920</name>
</gene>
<evidence type="ECO:0000313" key="2">
    <source>
        <dbReference type="Proteomes" id="UP000283087"/>
    </source>
</evidence>
<evidence type="ECO:0008006" key="3">
    <source>
        <dbReference type="Google" id="ProtNLM"/>
    </source>
</evidence>
<dbReference type="Proteomes" id="UP000283087">
    <property type="component" value="Unassembled WGS sequence"/>
</dbReference>
<dbReference type="Gene3D" id="2.60.120.620">
    <property type="entry name" value="q2cbj1_9rhob like domain"/>
    <property type="match status" value="1"/>
</dbReference>